<dbReference type="SUPFAM" id="SSF46785">
    <property type="entry name" value="Winged helix' DNA-binding domain"/>
    <property type="match status" value="1"/>
</dbReference>
<evidence type="ECO:0000259" key="1">
    <source>
        <dbReference type="PROSITE" id="PS51063"/>
    </source>
</evidence>
<dbReference type="Gene3D" id="2.60.120.10">
    <property type="entry name" value="Jelly Rolls"/>
    <property type="match status" value="1"/>
</dbReference>
<proteinExistence type="predicted"/>
<name>A0A9D1AG72_9FIRM</name>
<dbReference type="Proteomes" id="UP000886757">
    <property type="component" value="Unassembled WGS sequence"/>
</dbReference>
<reference evidence="2" key="1">
    <citation type="submission" date="2020-10" db="EMBL/GenBank/DDBJ databases">
        <authorList>
            <person name="Gilroy R."/>
        </authorList>
    </citation>
    <scope>NUCLEOTIDE SEQUENCE</scope>
    <source>
        <strain evidence="2">ChiSjej4B22-8148</strain>
    </source>
</reference>
<sequence length="81" mass="9361">METTLYSAEARLCRYILAALQGEYFRDIMMDVAYSIGTSYRHLYRMMGKLCQENILEKAGRGYRILNMDELKARSAASHLS</sequence>
<dbReference type="GO" id="GO:0003677">
    <property type="term" value="F:DNA binding"/>
    <property type="evidence" value="ECO:0007669"/>
    <property type="project" value="InterPro"/>
</dbReference>
<dbReference type="Pfam" id="PF13545">
    <property type="entry name" value="HTH_Crp_2"/>
    <property type="match status" value="1"/>
</dbReference>
<dbReference type="EMBL" id="DVGK01000149">
    <property type="protein sequence ID" value="HIR14782.1"/>
    <property type="molecule type" value="Genomic_DNA"/>
</dbReference>
<reference evidence="2" key="2">
    <citation type="journal article" date="2021" name="PeerJ">
        <title>Extensive microbial diversity within the chicken gut microbiome revealed by metagenomics and culture.</title>
        <authorList>
            <person name="Gilroy R."/>
            <person name="Ravi A."/>
            <person name="Getino M."/>
            <person name="Pursley I."/>
            <person name="Horton D.L."/>
            <person name="Alikhan N.F."/>
            <person name="Baker D."/>
            <person name="Gharbi K."/>
            <person name="Hall N."/>
            <person name="Watson M."/>
            <person name="Adriaenssens E.M."/>
            <person name="Foster-Nyarko E."/>
            <person name="Jarju S."/>
            <person name="Secka A."/>
            <person name="Antonio M."/>
            <person name="Oren A."/>
            <person name="Chaudhuri R.R."/>
            <person name="La Ragione R."/>
            <person name="Hildebrand F."/>
            <person name="Pallen M.J."/>
        </authorList>
    </citation>
    <scope>NUCLEOTIDE SEQUENCE</scope>
    <source>
        <strain evidence="2">ChiSjej4B22-8148</strain>
    </source>
</reference>
<accession>A0A9D1AG72</accession>
<evidence type="ECO:0000313" key="3">
    <source>
        <dbReference type="Proteomes" id="UP000886757"/>
    </source>
</evidence>
<comment type="caution">
    <text evidence="2">The sequence shown here is derived from an EMBL/GenBank/DDBJ whole genome shotgun (WGS) entry which is preliminary data.</text>
</comment>
<dbReference type="AlphaFoldDB" id="A0A9D1AG72"/>
<dbReference type="InterPro" id="IPR014710">
    <property type="entry name" value="RmlC-like_jellyroll"/>
</dbReference>
<gene>
    <name evidence="2" type="ORF">IAB31_12775</name>
</gene>
<evidence type="ECO:0000313" key="2">
    <source>
        <dbReference type="EMBL" id="HIR14782.1"/>
    </source>
</evidence>
<feature type="domain" description="HTH crp-type" evidence="1">
    <location>
        <begin position="6"/>
        <end position="69"/>
    </location>
</feature>
<dbReference type="GO" id="GO:0006355">
    <property type="term" value="P:regulation of DNA-templated transcription"/>
    <property type="evidence" value="ECO:0007669"/>
    <property type="project" value="InterPro"/>
</dbReference>
<dbReference type="PROSITE" id="PS51063">
    <property type="entry name" value="HTH_CRP_2"/>
    <property type="match status" value="1"/>
</dbReference>
<dbReference type="InterPro" id="IPR036390">
    <property type="entry name" value="WH_DNA-bd_sf"/>
</dbReference>
<organism evidence="2 3">
    <name type="scientific">Candidatus Choladousia intestinavium</name>
    <dbReference type="NCBI Taxonomy" id="2840727"/>
    <lineage>
        <taxon>Bacteria</taxon>
        <taxon>Bacillati</taxon>
        <taxon>Bacillota</taxon>
        <taxon>Clostridia</taxon>
        <taxon>Lachnospirales</taxon>
        <taxon>Lachnospiraceae</taxon>
        <taxon>Lachnospiraceae incertae sedis</taxon>
        <taxon>Candidatus Choladousia</taxon>
    </lineage>
</organism>
<protein>
    <submittedName>
        <fullName evidence="2">Helix-turn-helix domain-containing protein</fullName>
    </submittedName>
</protein>
<dbReference type="InterPro" id="IPR012318">
    <property type="entry name" value="HTH_CRP"/>
</dbReference>